<keyword evidence="7" id="KW-1185">Reference proteome</keyword>
<evidence type="ECO:0000256" key="2">
    <source>
        <dbReference type="ARBA" id="ARBA00012804"/>
    </source>
</evidence>
<comment type="similarity">
    <text evidence="1">Belongs to the flavin monoamine oxidase family.</text>
</comment>
<dbReference type="InterPro" id="IPR036188">
    <property type="entry name" value="FAD/NAD-bd_sf"/>
</dbReference>
<evidence type="ECO:0000259" key="5">
    <source>
        <dbReference type="Pfam" id="PF01593"/>
    </source>
</evidence>
<accession>A0A2S4L8U2</accession>
<dbReference type="Gene3D" id="3.50.50.60">
    <property type="entry name" value="FAD/NAD(P)-binding domain"/>
    <property type="match status" value="1"/>
</dbReference>
<dbReference type="GO" id="GO:0097621">
    <property type="term" value="F:monoamine oxidase activity"/>
    <property type="evidence" value="ECO:0007669"/>
    <property type="project" value="UniProtKB-EC"/>
</dbReference>
<dbReference type="Proteomes" id="UP000237481">
    <property type="component" value="Unassembled WGS sequence"/>
</dbReference>
<proteinExistence type="inferred from homology"/>
<feature type="region of interest" description="Disordered" evidence="4">
    <location>
        <begin position="1"/>
        <end position="56"/>
    </location>
</feature>
<dbReference type="Pfam" id="PF01593">
    <property type="entry name" value="Amino_oxidase"/>
    <property type="match status" value="1"/>
</dbReference>
<dbReference type="PANTHER" id="PTHR43563">
    <property type="entry name" value="AMINE OXIDASE"/>
    <property type="match status" value="1"/>
</dbReference>
<dbReference type="InterPro" id="IPR002937">
    <property type="entry name" value="Amino_oxidase"/>
</dbReference>
<name>A0A2S4L8U2_9HYPO</name>
<dbReference type="EMBL" id="PKSG01000095">
    <property type="protein sequence ID" value="POR38853.1"/>
    <property type="molecule type" value="Genomic_DNA"/>
</dbReference>
<dbReference type="STRING" id="94208.A0A2S4L8U2"/>
<dbReference type="EC" id="1.4.3.4" evidence="2"/>
<comment type="caution">
    <text evidence="6">The sequence shown here is derived from an EMBL/GenBank/DDBJ whole genome shotgun (WGS) entry which is preliminary data.</text>
</comment>
<feature type="domain" description="Amine oxidase" evidence="5">
    <location>
        <begin position="85"/>
        <end position="364"/>
    </location>
</feature>
<dbReference type="SUPFAM" id="SSF51905">
    <property type="entry name" value="FAD/NAD(P)-binding domain"/>
    <property type="match status" value="1"/>
</dbReference>
<evidence type="ECO:0000256" key="4">
    <source>
        <dbReference type="SAM" id="MobiDB-lite"/>
    </source>
</evidence>
<protein>
    <recommendedName>
        <fullName evidence="2">monoamine oxidase</fullName>
        <ecNumber evidence="2">1.4.3.4</ecNumber>
    </recommendedName>
</protein>
<dbReference type="Gene3D" id="3.90.660.10">
    <property type="match status" value="2"/>
</dbReference>
<dbReference type="PANTHER" id="PTHR43563:SF1">
    <property type="entry name" value="AMINE OXIDASE [FLAVIN-CONTAINING] B"/>
    <property type="match status" value="1"/>
</dbReference>
<dbReference type="InterPro" id="IPR050703">
    <property type="entry name" value="Flavin_MAO"/>
</dbReference>
<evidence type="ECO:0000256" key="1">
    <source>
        <dbReference type="ARBA" id="ARBA00005995"/>
    </source>
</evidence>
<sequence length="374" mass="40954">MILPSGSGPDSAEFAKTCGNAETRQDTKDESIKDRNGTARRQDEADGSGESNPSAEVIGVLNPEARKYDHMSVADRLAEIRSDLTPNERLCAEAFVLLCSGGTLETTSFYEFLHWWALSGYSYEGCINYLVKYKFRGGQSSFAIRLFREAQASGNLTYAFSRPVASISDKGDGVQVMTRDGQTFEAARVISAIPLNVLNDVTFDLPLTPGRRTAASIGHVNQTVKVHAEISDRDLRSFTGISYPHNELIYGFGDGETPVGNTHVVAFGGQHNHFHPEDSIDHTIAALQGFAAMNVERLVFHNWSRDEFAKGAWFFPAPGLLSTYLKDMRAHQGNIIFACSDWALGWRSFIDGAIEEGARAAAAVRADFAGRAKI</sequence>
<organism evidence="6 7">
    <name type="scientific">Tolypocladium paradoxum</name>
    <dbReference type="NCBI Taxonomy" id="94208"/>
    <lineage>
        <taxon>Eukaryota</taxon>
        <taxon>Fungi</taxon>
        <taxon>Dikarya</taxon>
        <taxon>Ascomycota</taxon>
        <taxon>Pezizomycotina</taxon>
        <taxon>Sordariomycetes</taxon>
        <taxon>Hypocreomycetidae</taxon>
        <taxon>Hypocreales</taxon>
        <taxon>Ophiocordycipitaceae</taxon>
        <taxon>Tolypocladium</taxon>
    </lineage>
</organism>
<comment type="catalytic activity">
    <reaction evidence="3">
        <text>a secondary aliphatic amine + O2 + H2O = a primary amine + an aldehyde + H2O2</text>
        <dbReference type="Rhea" id="RHEA:26414"/>
        <dbReference type="ChEBI" id="CHEBI:15377"/>
        <dbReference type="ChEBI" id="CHEBI:15379"/>
        <dbReference type="ChEBI" id="CHEBI:16240"/>
        <dbReference type="ChEBI" id="CHEBI:17478"/>
        <dbReference type="ChEBI" id="CHEBI:58855"/>
        <dbReference type="ChEBI" id="CHEBI:65296"/>
        <dbReference type="EC" id="1.4.3.4"/>
    </reaction>
</comment>
<evidence type="ECO:0000256" key="3">
    <source>
        <dbReference type="ARBA" id="ARBA00048448"/>
    </source>
</evidence>
<evidence type="ECO:0000313" key="7">
    <source>
        <dbReference type="Proteomes" id="UP000237481"/>
    </source>
</evidence>
<dbReference type="AlphaFoldDB" id="A0A2S4L8U2"/>
<reference evidence="6 7" key="1">
    <citation type="submission" date="2018-01" db="EMBL/GenBank/DDBJ databases">
        <title>Harnessing the power of phylogenomics to disentangle the directionality and signatures of interkingdom host jumping in the parasitic fungal genus Tolypocladium.</title>
        <authorList>
            <person name="Quandt C.A."/>
            <person name="Patterson W."/>
            <person name="Spatafora J.W."/>
        </authorList>
    </citation>
    <scope>NUCLEOTIDE SEQUENCE [LARGE SCALE GENOMIC DNA]</scope>
    <source>
        <strain evidence="6 7">NRBC 100945</strain>
    </source>
</reference>
<evidence type="ECO:0000313" key="6">
    <source>
        <dbReference type="EMBL" id="POR38853.1"/>
    </source>
</evidence>
<feature type="compositionally biased region" description="Basic and acidic residues" evidence="4">
    <location>
        <begin position="23"/>
        <end position="44"/>
    </location>
</feature>
<dbReference type="OrthoDB" id="7777654at2759"/>
<gene>
    <name evidence="6" type="ORF">TPAR_00937</name>
</gene>